<dbReference type="AlphaFoldDB" id="E3JWJ5"/>
<feature type="signal peptide" evidence="2">
    <location>
        <begin position="1"/>
        <end position="27"/>
    </location>
</feature>
<reference evidence="4" key="2">
    <citation type="journal article" date="2011" name="Proc. Natl. Acad. Sci. U.S.A.">
        <title>Obligate biotrophy features unraveled by the genomic analysis of rust fungi.</title>
        <authorList>
            <person name="Duplessis S."/>
            <person name="Cuomo C.A."/>
            <person name="Lin Y.-C."/>
            <person name="Aerts A."/>
            <person name="Tisserant E."/>
            <person name="Veneault-Fourrey C."/>
            <person name="Joly D.L."/>
            <person name="Hacquard S."/>
            <person name="Amselem J."/>
            <person name="Cantarel B.L."/>
            <person name="Chiu R."/>
            <person name="Coutinho P.M."/>
            <person name="Feau N."/>
            <person name="Field M."/>
            <person name="Frey P."/>
            <person name="Gelhaye E."/>
            <person name="Goldberg J."/>
            <person name="Grabherr M.G."/>
            <person name="Kodira C.D."/>
            <person name="Kohler A."/>
            <person name="Kuees U."/>
            <person name="Lindquist E.A."/>
            <person name="Lucas S.M."/>
            <person name="Mago R."/>
            <person name="Mauceli E."/>
            <person name="Morin E."/>
            <person name="Murat C."/>
            <person name="Pangilinan J.L."/>
            <person name="Park R."/>
            <person name="Pearson M."/>
            <person name="Quesneville H."/>
            <person name="Rouhier N."/>
            <person name="Sakthikumar S."/>
            <person name="Salamov A.A."/>
            <person name="Schmutz J."/>
            <person name="Selles B."/>
            <person name="Shapiro H."/>
            <person name="Tanguay P."/>
            <person name="Tuskan G.A."/>
            <person name="Henrissat B."/>
            <person name="Van de Peer Y."/>
            <person name="Rouze P."/>
            <person name="Ellis J.G."/>
            <person name="Dodds P.N."/>
            <person name="Schein J.E."/>
            <person name="Zhong S."/>
            <person name="Hamelin R.C."/>
            <person name="Grigoriev I.V."/>
            <person name="Szabo L.J."/>
            <person name="Martin F."/>
        </authorList>
    </citation>
    <scope>NUCLEOTIDE SEQUENCE [LARGE SCALE GENOMIC DNA]</scope>
    <source>
        <strain evidence="4">CRL 75-36-700-3 / race SCCL</strain>
    </source>
</reference>
<dbReference type="EMBL" id="DS178265">
    <property type="protein sequence ID" value="EFP76420.2"/>
    <property type="molecule type" value="Genomic_DNA"/>
</dbReference>
<reference key="1">
    <citation type="submission" date="2007-01" db="EMBL/GenBank/DDBJ databases">
        <title>The Genome Sequence of Puccinia graminis f. sp. tritici Strain CRL 75-36-700-3.</title>
        <authorList>
            <consortium name="The Broad Institute Genome Sequencing Platform"/>
            <person name="Birren B."/>
            <person name="Lander E."/>
            <person name="Galagan J."/>
            <person name="Nusbaum C."/>
            <person name="Devon K."/>
            <person name="Cuomo C."/>
            <person name="Jaffe D."/>
            <person name="Butler J."/>
            <person name="Alvarez P."/>
            <person name="Gnerre S."/>
            <person name="Grabherr M."/>
            <person name="Mauceli E."/>
            <person name="Brockman W."/>
            <person name="Young S."/>
            <person name="LaButti K."/>
            <person name="Sykes S."/>
            <person name="DeCaprio D."/>
            <person name="Crawford M."/>
            <person name="Koehrsen M."/>
            <person name="Engels R."/>
            <person name="Montgomery P."/>
            <person name="Pearson M."/>
            <person name="Howarth C."/>
            <person name="Larson L."/>
            <person name="White J."/>
            <person name="Zeng Q."/>
            <person name="Kodira C."/>
            <person name="Yandava C."/>
            <person name="Alvarado L."/>
            <person name="O'Leary S."/>
            <person name="Szabo L."/>
            <person name="Dean R."/>
            <person name="Schein J."/>
        </authorList>
    </citation>
    <scope>NUCLEOTIDE SEQUENCE</scope>
    <source>
        <strain>CRL 75-36-700-3</strain>
    </source>
</reference>
<dbReference type="KEGG" id="pgr:PGTG_02861"/>
<accession>E3JWJ5</accession>
<gene>
    <name evidence="3" type="ORF">PGTG_02861</name>
</gene>
<dbReference type="GeneID" id="10534475"/>
<name>E3JWJ5_PUCGT</name>
<dbReference type="VEuPathDB" id="FungiDB:PGTG_02861"/>
<organism evidence="3 4">
    <name type="scientific">Puccinia graminis f. sp. tritici (strain CRL 75-36-700-3 / race SCCL)</name>
    <name type="common">Black stem rust fungus</name>
    <dbReference type="NCBI Taxonomy" id="418459"/>
    <lineage>
        <taxon>Eukaryota</taxon>
        <taxon>Fungi</taxon>
        <taxon>Dikarya</taxon>
        <taxon>Basidiomycota</taxon>
        <taxon>Pucciniomycotina</taxon>
        <taxon>Pucciniomycetes</taxon>
        <taxon>Pucciniales</taxon>
        <taxon>Pucciniaceae</taxon>
        <taxon>Puccinia</taxon>
    </lineage>
</organism>
<keyword evidence="4" id="KW-1185">Reference proteome</keyword>
<keyword evidence="2" id="KW-0732">Signal</keyword>
<dbReference type="OrthoDB" id="10368269at2759"/>
<feature type="region of interest" description="Disordered" evidence="1">
    <location>
        <begin position="131"/>
        <end position="151"/>
    </location>
</feature>
<evidence type="ECO:0008006" key="5">
    <source>
        <dbReference type="Google" id="ProtNLM"/>
    </source>
</evidence>
<evidence type="ECO:0000313" key="3">
    <source>
        <dbReference type="EMBL" id="EFP76420.2"/>
    </source>
</evidence>
<dbReference type="RefSeq" id="XP_003320839.2">
    <property type="nucleotide sequence ID" value="XM_003320791.2"/>
</dbReference>
<dbReference type="Proteomes" id="UP000008783">
    <property type="component" value="Unassembled WGS sequence"/>
</dbReference>
<dbReference type="HOGENOM" id="CLU_1846068_0_0_1"/>
<protein>
    <recommendedName>
        <fullName evidence="5">Secreted protein</fullName>
    </recommendedName>
</protein>
<evidence type="ECO:0000256" key="1">
    <source>
        <dbReference type="SAM" id="MobiDB-lite"/>
    </source>
</evidence>
<sequence length="151" mass="16475">MFRTVTHGSRILSLCFVLWALVAVVSSALSNPAELRRCPRCSKDTLNDIVWGTARDVPRCDKPIRCKEGHVTRQACGAPMSMYVKQCSNEVGKGRKKAPCGYVGDPFHTCGAPRFHSNPQACKCPRSVIESQSDYGSSSQSGRSSSSSFWG</sequence>
<evidence type="ECO:0000313" key="4">
    <source>
        <dbReference type="Proteomes" id="UP000008783"/>
    </source>
</evidence>
<proteinExistence type="predicted"/>
<evidence type="ECO:0000256" key="2">
    <source>
        <dbReference type="SAM" id="SignalP"/>
    </source>
</evidence>
<dbReference type="InParanoid" id="E3JWJ5"/>
<feature type="chain" id="PRO_5003173021" description="Secreted protein" evidence="2">
    <location>
        <begin position="28"/>
        <end position="151"/>
    </location>
</feature>